<dbReference type="Proteomes" id="UP000527616">
    <property type="component" value="Unassembled WGS sequence"/>
</dbReference>
<evidence type="ECO:0000313" key="3">
    <source>
        <dbReference type="Proteomes" id="UP000527616"/>
    </source>
</evidence>
<evidence type="ECO:0000256" key="1">
    <source>
        <dbReference type="SAM" id="Phobius"/>
    </source>
</evidence>
<feature type="transmembrane region" description="Helical" evidence="1">
    <location>
        <begin position="91"/>
        <end position="114"/>
    </location>
</feature>
<protein>
    <submittedName>
        <fullName evidence="2">Uncharacterized protein</fullName>
    </submittedName>
</protein>
<keyword evidence="1" id="KW-0812">Transmembrane</keyword>
<keyword evidence="3" id="KW-1185">Reference proteome</keyword>
<feature type="transmembrane region" description="Helical" evidence="1">
    <location>
        <begin position="29"/>
        <end position="47"/>
    </location>
</feature>
<reference evidence="2 3" key="1">
    <citation type="submission" date="2020-07" db="EMBL/GenBank/DDBJ databases">
        <title>Sequencing the genomes of 1000 actinobacteria strains.</title>
        <authorList>
            <person name="Klenk H.-P."/>
        </authorList>
    </citation>
    <scope>NUCLEOTIDE SEQUENCE [LARGE SCALE GENOMIC DNA]</scope>
    <source>
        <strain evidence="2 3">DSM 103164</strain>
    </source>
</reference>
<name>A0A7Z0DBQ7_9ACTN</name>
<proteinExistence type="predicted"/>
<sequence>MPRLTLTVGVLLTVIGLIAYLATGAVSVTALIPAFVGVPIVICGVLARQEGLRKIVVHIALVIALLGALGSLMNVVKIGQLFAGTAERPSAIITSVLLFVITACYVVIGVRSFVNARRSRAS</sequence>
<dbReference type="RefSeq" id="WP_179446298.1">
    <property type="nucleotide sequence ID" value="NZ_JACBZS010000001.1"/>
</dbReference>
<keyword evidence="1" id="KW-0472">Membrane</keyword>
<dbReference type="AlphaFoldDB" id="A0A7Z0DBQ7"/>
<accession>A0A7Z0DBQ7</accession>
<comment type="caution">
    <text evidence="2">The sequence shown here is derived from an EMBL/GenBank/DDBJ whole genome shotgun (WGS) entry which is preliminary data.</text>
</comment>
<gene>
    <name evidence="2" type="ORF">GGQ54_003234</name>
</gene>
<keyword evidence="1" id="KW-1133">Transmembrane helix</keyword>
<dbReference type="EMBL" id="JACBZS010000001">
    <property type="protein sequence ID" value="NYI72674.1"/>
    <property type="molecule type" value="Genomic_DNA"/>
</dbReference>
<feature type="transmembrane region" description="Helical" evidence="1">
    <location>
        <begin position="59"/>
        <end position="79"/>
    </location>
</feature>
<evidence type="ECO:0000313" key="2">
    <source>
        <dbReference type="EMBL" id="NYI72674.1"/>
    </source>
</evidence>
<organism evidence="2 3">
    <name type="scientific">Naumannella cuiyingiana</name>
    <dbReference type="NCBI Taxonomy" id="1347891"/>
    <lineage>
        <taxon>Bacteria</taxon>
        <taxon>Bacillati</taxon>
        <taxon>Actinomycetota</taxon>
        <taxon>Actinomycetes</taxon>
        <taxon>Propionibacteriales</taxon>
        <taxon>Propionibacteriaceae</taxon>
        <taxon>Naumannella</taxon>
    </lineage>
</organism>